<dbReference type="InterPro" id="IPR021122">
    <property type="entry name" value="RNA_ligase_dom_REL/Rnl2"/>
</dbReference>
<reference evidence="2 3" key="1">
    <citation type="submission" date="2022-11" db="EMBL/GenBank/DDBJ databases">
        <title>Minimal conservation of predation-associated metabolite biosynthetic gene clusters underscores biosynthetic potential of Myxococcota including descriptions for ten novel species: Archangium lansinium sp. nov., Myxococcus landrumus sp. nov., Nannocystis bai.</title>
        <authorList>
            <person name="Ahearne A."/>
            <person name="Stevens C."/>
            <person name="Dowd S."/>
        </authorList>
    </citation>
    <scope>NUCLEOTIDE SEQUENCE [LARGE SCALE GENOMIC DNA]</scope>
    <source>
        <strain evidence="2 3">BB15-2</strain>
    </source>
</reference>
<proteinExistence type="predicted"/>
<evidence type="ECO:0000313" key="3">
    <source>
        <dbReference type="Proteomes" id="UP001221686"/>
    </source>
</evidence>
<evidence type="ECO:0000259" key="1">
    <source>
        <dbReference type="Pfam" id="PF09414"/>
    </source>
</evidence>
<sequence>MSSFAVHVVRVAIEPHDNADSLEIARVGDYRSIVRKGQFTSGELVAYIPEQAIVPDPLLDELGLRGRLSGKDTNRVKAIKLRGVLSQGLVYPARPTWSEGQDVTAELGILKYEPAVPSHMNGHVYGAGPDRCVKYDIENVKAFPDVLVEGEPVVFTEKIHGTWCQLGLVPNDAAGEHGPLIVSSKGLAAKGLAFTPAATENQHNLYLRVARHLDFEARAGRVFAEELAAGRPVFVLGEVFGAGVQDLAYGSKTDQDRHLGFRVFDIYTGWYGQGGFLSDADLQAACSALELPRVPVLYRGPFNRATMAEHTDGRETVSGQALHVREGIVLRPQLERRHPDLGRVQLKSVSEKYLLRSGGTEYN</sequence>
<name>A0ABT5E199_9BACT</name>
<dbReference type="Pfam" id="PF09414">
    <property type="entry name" value="RNA_ligase"/>
    <property type="match status" value="1"/>
</dbReference>
<dbReference type="RefSeq" id="WP_272087268.1">
    <property type="nucleotide sequence ID" value="NZ_JAQNDL010000002.1"/>
</dbReference>
<protein>
    <submittedName>
        <fullName evidence="2">RNA ligase (ATP)</fullName>
        <ecNumber evidence="2">6.5.1.3</ecNumber>
    </submittedName>
</protein>
<organism evidence="2 3">
    <name type="scientific">Nannocystis bainbridge</name>
    <dbReference type="NCBI Taxonomy" id="2995303"/>
    <lineage>
        <taxon>Bacteria</taxon>
        <taxon>Pseudomonadati</taxon>
        <taxon>Myxococcota</taxon>
        <taxon>Polyangia</taxon>
        <taxon>Nannocystales</taxon>
        <taxon>Nannocystaceae</taxon>
        <taxon>Nannocystis</taxon>
    </lineage>
</organism>
<dbReference type="SUPFAM" id="SSF56091">
    <property type="entry name" value="DNA ligase/mRNA capping enzyme, catalytic domain"/>
    <property type="match status" value="1"/>
</dbReference>
<comment type="caution">
    <text evidence="2">The sequence shown here is derived from an EMBL/GenBank/DDBJ whole genome shotgun (WGS) entry which is preliminary data.</text>
</comment>
<accession>A0ABT5E199</accession>
<dbReference type="Gene3D" id="2.40.50.140">
    <property type="entry name" value="Nucleic acid-binding proteins"/>
    <property type="match status" value="1"/>
</dbReference>
<dbReference type="Gene3D" id="3.30.470.30">
    <property type="entry name" value="DNA ligase/mRNA capping enzyme"/>
    <property type="match status" value="1"/>
</dbReference>
<keyword evidence="3" id="KW-1185">Reference proteome</keyword>
<feature type="domain" description="RNA ligase" evidence="1">
    <location>
        <begin position="151"/>
        <end position="344"/>
    </location>
</feature>
<dbReference type="NCBIfam" id="TIGR02306">
    <property type="entry name" value="RNA_lig_DRB0094"/>
    <property type="match status" value="1"/>
</dbReference>
<dbReference type="Proteomes" id="UP001221686">
    <property type="component" value="Unassembled WGS sequence"/>
</dbReference>
<dbReference type="Pfam" id="PF21189">
    <property type="entry name" value="PHA02142"/>
    <property type="match status" value="1"/>
</dbReference>
<dbReference type="InterPro" id="IPR012646">
    <property type="entry name" value="RNA_ligase_DRB0094"/>
</dbReference>
<gene>
    <name evidence="2" type="ORF">POL25_17780</name>
</gene>
<keyword evidence="2" id="KW-0436">Ligase</keyword>
<dbReference type="EC" id="6.5.1.3" evidence="2"/>
<dbReference type="GO" id="GO:0003972">
    <property type="term" value="F:RNA ligase (ATP) activity"/>
    <property type="evidence" value="ECO:0007669"/>
    <property type="project" value="UniProtKB-EC"/>
</dbReference>
<dbReference type="EMBL" id="JAQNDL010000002">
    <property type="protein sequence ID" value="MDC0718758.1"/>
    <property type="molecule type" value="Genomic_DNA"/>
</dbReference>
<evidence type="ECO:0000313" key="2">
    <source>
        <dbReference type="EMBL" id="MDC0718758.1"/>
    </source>
</evidence>
<dbReference type="InterPro" id="IPR012340">
    <property type="entry name" value="NA-bd_OB-fold"/>
</dbReference>